<reference evidence="2" key="1">
    <citation type="submission" date="2025-08" db="UniProtKB">
        <authorList>
            <consortium name="RefSeq"/>
        </authorList>
    </citation>
    <scope>IDENTIFICATION</scope>
    <source>
        <tissue evidence="2">Muscle</tissue>
    </source>
</reference>
<dbReference type="GeneID" id="106474823"/>
<name>A0ABM1TSH7_LIMPO</name>
<evidence type="ECO:0000313" key="1">
    <source>
        <dbReference type="Proteomes" id="UP000694941"/>
    </source>
</evidence>
<protein>
    <submittedName>
        <fullName evidence="2">Uncharacterized protein LOC106474823 isoform X1</fullName>
    </submittedName>
</protein>
<evidence type="ECO:0000313" key="2">
    <source>
        <dbReference type="RefSeq" id="XP_022258833.1"/>
    </source>
</evidence>
<dbReference type="RefSeq" id="XP_022258833.1">
    <property type="nucleotide sequence ID" value="XM_022403125.1"/>
</dbReference>
<sequence>MGQKGHYDPKNPKYFTGAKDRFRSNLYKMITDKKLKLEKKGNTNTNECRFYRIIDQELLNSVSISNATALDQNLTTKIITEQRNVSVASPSVLNQNEEICISSDSVLIIIMQESVVDTVPSEPDVDVSEEFMSQYKTGTGKDSQNKNTISKEEVNFEQVQTIVMDHQSPNQDCGLGKDITEKNYTTQSKEFEELDLICNTLDYRDLFSEVEENFVNYLNNPSILEPSQVKNRPVLENQLDFNVLGPDTESLYIMQPSASSEPEMIDNNYFRGIDFLEDSANFEDLMEIINEELAIEDDELNRA</sequence>
<organism evidence="1 2">
    <name type="scientific">Limulus polyphemus</name>
    <name type="common">Atlantic horseshoe crab</name>
    <dbReference type="NCBI Taxonomy" id="6850"/>
    <lineage>
        <taxon>Eukaryota</taxon>
        <taxon>Metazoa</taxon>
        <taxon>Ecdysozoa</taxon>
        <taxon>Arthropoda</taxon>
        <taxon>Chelicerata</taxon>
        <taxon>Merostomata</taxon>
        <taxon>Xiphosura</taxon>
        <taxon>Limulidae</taxon>
        <taxon>Limulus</taxon>
    </lineage>
</organism>
<proteinExistence type="predicted"/>
<keyword evidence="1" id="KW-1185">Reference proteome</keyword>
<dbReference type="Proteomes" id="UP000694941">
    <property type="component" value="Unplaced"/>
</dbReference>
<gene>
    <name evidence="2" type="primary">LOC106474823</name>
</gene>
<accession>A0ABM1TSH7</accession>